<evidence type="ECO:0000256" key="1">
    <source>
        <dbReference type="ARBA" id="ARBA00023180"/>
    </source>
</evidence>
<dbReference type="PROSITE" id="PS51484">
    <property type="entry name" value="G8"/>
    <property type="match status" value="1"/>
</dbReference>
<feature type="compositionally biased region" description="Pro residues" evidence="3">
    <location>
        <begin position="258"/>
        <end position="276"/>
    </location>
</feature>
<evidence type="ECO:0000256" key="2">
    <source>
        <dbReference type="ARBA" id="ARBA00038413"/>
    </source>
</evidence>
<dbReference type="PANTHER" id="PTHR47687:SF2">
    <property type="entry name" value="G8 DOMAIN-CONTAINING PROTEIN DDB_G0278975"/>
    <property type="match status" value="1"/>
</dbReference>
<proteinExistence type="inferred from homology"/>
<feature type="signal peptide" evidence="4">
    <location>
        <begin position="1"/>
        <end position="28"/>
    </location>
</feature>
<feature type="compositionally biased region" description="Low complexity" evidence="3">
    <location>
        <begin position="277"/>
        <end position="286"/>
    </location>
</feature>
<dbReference type="Pfam" id="PF10162">
    <property type="entry name" value="G8"/>
    <property type="match status" value="1"/>
</dbReference>
<sequence length="1273" mass="136275">MTMIPPKTNRRFIFGLLVAGLVGKIVEAAAPSSLLRGVADIIEDQQQPDIFDSRQLQQVDCPSITKGNVCRSTDGCQWNGRRFGCGAVVTPPPSPEPTPAPTPLPTIGSTPQPTPAPTEAPTSPPTSPPTNHPVTPGMGYCSDGSSECLTVDVCACATDSLEAIFERRSRNLQDCPSISSRKDCRRTGGCQWNGKNDGCGPVATPPPTNTVVSPPPTSNPTSPPSHVPTNQPTPSPTSAPVPAPVECKCLGLPSSAPTNPPSNAPTPQPSPGPTPEPTSSAPTNEPSSPPTNVPSSAPTQQPSPEPTSSAPTNVPSEAPTSPPSNPPTPNPTSPNSYGIGPFVTSASSSELVTIPRPQNPGSQSQINCPHLQVGLKNWHDPSTWLSSSIPAAGESVTLPENSKVVINQAVLEELNVINVPSSSELIFGEDAGGAAITLDAAGMDVQGVLRAGSETCVYDTELTITLHGSRPTDLDIYGKSPTATPSYKGISVNGGIISMHGKRHFPTWSRLAESVPIGQNYLLLQEQVNWEAGQEVLLTTTAVHDSRDWHRNEVMTIDYVVDNPIPGVVGSAVHFTSSATYAHIANNGYQAEVGLLSRNIKIQGAADDSEPTDPDTGGCTGNGHFGVNFKPCPWTSTTGFGGHIMVHSGGKGYMEGVELYRMGQTNVLGRYPFHWHQLGNACSDCYFRANSIHRSFYRCISIHGTHNTTVSENVAYDVDGYCYYLEDGVEEDNTISFNLAAHIHPVSNVVADSGGGQTITPFVQSRDLILPADATASGYYITNLHNDIIGNAASGGWAGFALPVLHSPIGANRDVNMRPGNRLTKVFDGNVAHSTGWWWSHAGAFYSGGSLYYSSGDDTLLEYNAGRDQSKGTRSPCLVDKCVENNNCGSYCYEGERAWYKLTNNKVFMTASPSLNSWSGRMEVIRFEAHDVALGMEALQDGFGIDQLLVECRSGEEWVIPGNRPDYVSANGFFWYDTGQGHIISSSTFRNCGARNANNAYDTSPTRGCDTNEINGCSSGSTVWGFLTHSDQFTPELMQATSGITYEDCGRRFKLVDFKDNNTPSSVSGRAQNWIDTDGSASGLNEPTIMASGLTDAGNWWKVDSNVVDDPEAPLAFIKVNDGNERGLGHIRLRWKDEIHNTVGNGSSKACTPSDNWQNCGTCYNGSKVDGSGDPYCPALGRIRHIGSKFDLTNDPTGGLPITANAEVAGLTGALRGCYSSTMARPSPSRSIRSRLIPSRLPWSWRFHMTQGHHFPLQLMRLTAHHVWRHSLQ</sequence>
<dbReference type="Proteomes" id="UP001224775">
    <property type="component" value="Unassembled WGS sequence"/>
</dbReference>
<evidence type="ECO:0000313" key="6">
    <source>
        <dbReference type="EMBL" id="KAK1743574.1"/>
    </source>
</evidence>
<dbReference type="EMBL" id="JATAAI010000009">
    <property type="protein sequence ID" value="KAK1743574.1"/>
    <property type="molecule type" value="Genomic_DNA"/>
</dbReference>
<dbReference type="AlphaFoldDB" id="A0AAD8YBT9"/>
<protein>
    <submittedName>
        <fullName evidence="6">G8 domain-containing protein</fullName>
    </submittedName>
</protein>
<evidence type="ECO:0000313" key="7">
    <source>
        <dbReference type="Proteomes" id="UP001224775"/>
    </source>
</evidence>
<comment type="caution">
    <text evidence="6">The sequence shown here is derived from an EMBL/GenBank/DDBJ whole genome shotgun (WGS) entry which is preliminary data.</text>
</comment>
<feature type="region of interest" description="Disordered" evidence="3">
    <location>
        <begin position="87"/>
        <end position="138"/>
    </location>
</feature>
<evidence type="ECO:0000259" key="5">
    <source>
        <dbReference type="PROSITE" id="PS51484"/>
    </source>
</evidence>
<evidence type="ECO:0000256" key="3">
    <source>
        <dbReference type="SAM" id="MobiDB-lite"/>
    </source>
</evidence>
<dbReference type="InterPro" id="IPR019316">
    <property type="entry name" value="G8_domain"/>
</dbReference>
<accession>A0AAD8YBT9</accession>
<keyword evidence="1" id="KW-0325">Glycoprotein</keyword>
<dbReference type="Pfam" id="PF24606">
    <property type="entry name" value="CEMIP_beta-hel"/>
    <property type="match status" value="1"/>
</dbReference>
<keyword evidence="7" id="KW-1185">Reference proteome</keyword>
<feature type="compositionally biased region" description="Low complexity" evidence="3">
    <location>
        <begin position="293"/>
        <end position="312"/>
    </location>
</feature>
<feature type="compositionally biased region" description="Pro residues" evidence="3">
    <location>
        <begin position="320"/>
        <end position="332"/>
    </location>
</feature>
<evidence type="ECO:0000256" key="4">
    <source>
        <dbReference type="SAM" id="SignalP"/>
    </source>
</evidence>
<feature type="compositionally biased region" description="Pro residues" evidence="3">
    <location>
        <begin position="203"/>
        <end position="243"/>
    </location>
</feature>
<feature type="region of interest" description="Disordered" evidence="3">
    <location>
        <begin position="174"/>
        <end position="343"/>
    </location>
</feature>
<gene>
    <name evidence="6" type="ORF">QTG54_006195</name>
</gene>
<dbReference type="PANTHER" id="PTHR47687">
    <property type="entry name" value="G8 DOMAIN-CONTAINING PROTEIN DDB_G0288475-RELATED"/>
    <property type="match status" value="1"/>
</dbReference>
<dbReference type="SMART" id="SM01225">
    <property type="entry name" value="G8"/>
    <property type="match status" value="1"/>
</dbReference>
<organism evidence="6 7">
    <name type="scientific">Skeletonema marinoi</name>
    <dbReference type="NCBI Taxonomy" id="267567"/>
    <lineage>
        <taxon>Eukaryota</taxon>
        <taxon>Sar</taxon>
        <taxon>Stramenopiles</taxon>
        <taxon>Ochrophyta</taxon>
        <taxon>Bacillariophyta</taxon>
        <taxon>Coscinodiscophyceae</taxon>
        <taxon>Thalassiosirophycidae</taxon>
        <taxon>Thalassiosirales</taxon>
        <taxon>Skeletonemataceae</taxon>
        <taxon>Skeletonema</taxon>
        <taxon>Skeletonema marinoi-dohrnii complex</taxon>
    </lineage>
</organism>
<dbReference type="InterPro" id="IPR052334">
    <property type="entry name" value="G8_domain-comF-like"/>
</dbReference>
<name>A0AAD8YBT9_9STRA</name>
<reference evidence="6" key="1">
    <citation type="submission" date="2023-06" db="EMBL/GenBank/DDBJ databases">
        <title>Survivors Of The Sea: Transcriptome response of Skeletonema marinoi to long-term dormancy.</title>
        <authorList>
            <person name="Pinder M.I.M."/>
            <person name="Kourtchenko O."/>
            <person name="Robertson E.K."/>
            <person name="Larsson T."/>
            <person name="Maumus F."/>
            <person name="Osuna-Cruz C.M."/>
            <person name="Vancaester E."/>
            <person name="Stenow R."/>
            <person name="Vandepoele K."/>
            <person name="Ploug H."/>
            <person name="Bruchert V."/>
            <person name="Godhe A."/>
            <person name="Topel M."/>
        </authorList>
    </citation>
    <scope>NUCLEOTIDE SEQUENCE</scope>
    <source>
        <strain evidence="6">R05AC</strain>
    </source>
</reference>
<dbReference type="InterPro" id="IPR055401">
    <property type="entry name" value="CEMIP_beta-hel_dom"/>
</dbReference>
<feature type="compositionally biased region" description="Pro residues" evidence="3">
    <location>
        <begin position="112"/>
        <end position="131"/>
    </location>
</feature>
<comment type="similarity">
    <text evidence="2">Belongs to the comF family.</text>
</comment>
<feature type="chain" id="PRO_5042272745" evidence="4">
    <location>
        <begin position="29"/>
        <end position="1273"/>
    </location>
</feature>
<feature type="compositionally biased region" description="Pro residues" evidence="3">
    <location>
        <begin position="90"/>
        <end position="104"/>
    </location>
</feature>
<keyword evidence="4" id="KW-0732">Signal</keyword>
<feature type="domain" description="G8" evidence="5">
    <location>
        <begin position="382"/>
        <end position="513"/>
    </location>
</feature>